<evidence type="ECO:0000256" key="4">
    <source>
        <dbReference type="SAM" id="MobiDB-lite"/>
    </source>
</evidence>
<gene>
    <name evidence="6" type="ORF">O3M35_008466</name>
</gene>
<feature type="compositionally biased region" description="Basic and acidic residues" evidence="4">
    <location>
        <begin position="173"/>
        <end position="190"/>
    </location>
</feature>
<dbReference type="AlphaFoldDB" id="A0AAW1D917"/>
<evidence type="ECO:0000259" key="5">
    <source>
        <dbReference type="Pfam" id="PF03920"/>
    </source>
</evidence>
<dbReference type="InterPro" id="IPR009146">
    <property type="entry name" value="Groucho_enhance"/>
</dbReference>
<dbReference type="GO" id="GO:0003714">
    <property type="term" value="F:transcription corepressor activity"/>
    <property type="evidence" value="ECO:0007669"/>
    <property type="project" value="TreeGrafter"/>
</dbReference>
<dbReference type="EMBL" id="JAPXFL010000005">
    <property type="protein sequence ID" value="KAK9506558.1"/>
    <property type="molecule type" value="Genomic_DNA"/>
</dbReference>
<feature type="region of interest" description="Disordered" evidence="4">
    <location>
        <begin position="137"/>
        <end position="218"/>
    </location>
</feature>
<evidence type="ECO:0000256" key="1">
    <source>
        <dbReference type="ARBA" id="ARBA00004123"/>
    </source>
</evidence>
<sequence>MDKGCGGQGGQPKFTIAETCERIKEEFNFLQAQYHTLKLECEKLASDKTEMQRHYVMYYEMSYGLNVEMHKQTEIAKRLNTIIAQVLPFLAQEHQQQVASAVERAKQVTMTELNAIIGQQQQQGLQQLLQQIHAQQVPPHGAAGVPIGPHPGSLLGFPGGGGNPPPHPLLKPADIHPPEHKNSLPDDRLRSPMSPGEKYRPRSPDPDSKRRKHDKLQASHHFKCDDLHLRVKFYFTDNTTLYVACVSIWNVFLISPSDRKQRELIQDPNTFS</sequence>
<dbReference type="PANTHER" id="PTHR10814">
    <property type="entry name" value="TRANSDUCIN-LIKE ENHANCER PROTEIN"/>
    <property type="match status" value="1"/>
</dbReference>
<dbReference type="Pfam" id="PF03920">
    <property type="entry name" value="TLE_N"/>
    <property type="match status" value="1"/>
</dbReference>
<protein>
    <recommendedName>
        <fullName evidence="5">Groucho/TLE N-terminal Q-rich domain-containing protein</fullName>
    </recommendedName>
</protein>
<feature type="compositionally biased region" description="Basic residues" evidence="4">
    <location>
        <begin position="209"/>
        <end position="218"/>
    </location>
</feature>
<comment type="caution">
    <text evidence="6">The sequence shown here is derived from an EMBL/GenBank/DDBJ whole genome shotgun (WGS) entry which is preliminary data.</text>
</comment>
<dbReference type="InterPro" id="IPR005617">
    <property type="entry name" value="Groucho/TLE_N"/>
</dbReference>
<comment type="similarity">
    <text evidence="2">Belongs to the WD repeat Groucho/TLE family.</text>
</comment>
<feature type="compositionally biased region" description="Basic and acidic residues" evidence="4">
    <location>
        <begin position="197"/>
        <end position="208"/>
    </location>
</feature>
<evidence type="ECO:0000313" key="6">
    <source>
        <dbReference type="EMBL" id="KAK9506558.1"/>
    </source>
</evidence>
<reference evidence="6 7" key="1">
    <citation type="submission" date="2022-12" db="EMBL/GenBank/DDBJ databases">
        <title>Chromosome-level genome assembly of true bugs.</title>
        <authorList>
            <person name="Ma L."/>
            <person name="Li H."/>
        </authorList>
    </citation>
    <scope>NUCLEOTIDE SEQUENCE [LARGE SCALE GENOMIC DNA]</scope>
    <source>
        <strain evidence="6">Lab_2022b</strain>
    </source>
</reference>
<evidence type="ECO:0000256" key="2">
    <source>
        <dbReference type="ARBA" id="ARBA00005969"/>
    </source>
</evidence>
<keyword evidence="3" id="KW-0539">Nucleus</keyword>
<keyword evidence="7" id="KW-1185">Reference proteome</keyword>
<dbReference type="GO" id="GO:0005634">
    <property type="term" value="C:nucleus"/>
    <property type="evidence" value="ECO:0007669"/>
    <property type="project" value="UniProtKB-SubCell"/>
</dbReference>
<dbReference type="Proteomes" id="UP001461498">
    <property type="component" value="Unassembled WGS sequence"/>
</dbReference>
<evidence type="ECO:0000313" key="7">
    <source>
        <dbReference type="Proteomes" id="UP001461498"/>
    </source>
</evidence>
<evidence type="ECO:0000256" key="3">
    <source>
        <dbReference type="ARBA" id="ARBA00023242"/>
    </source>
</evidence>
<proteinExistence type="inferred from homology"/>
<name>A0AAW1D917_9HEMI</name>
<comment type="subcellular location">
    <subcellularLocation>
        <location evidence="1">Nucleus</location>
    </subcellularLocation>
</comment>
<organism evidence="6 7">
    <name type="scientific">Rhynocoris fuscipes</name>
    <dbReference type="NCBI Taxonomy" id="488301"/>
    <lineage>
        <taxon>Eukaryota</taxon>
        <taxon>Metazoa</taxon>
        <taxon>Ecdysozoa</taxon>
        <taxon>Arthropoda</taxon>
        <taxon>Hexapoda</taxon>
        <taxon>Insecta</taxon>
        <taxon>Pterygota</taxon>
        <taxon>Neoptera</taxon>
        <taxon>Paraneoptera</taxon>
        <taxon>Hemiptera</taxon>
        <taxon>Heteroptera</taxon>
        <taxon>Panheteroptera</taxon>
        <taxon>Cimicomorpha</taxon>
        <taxon>Reduviidae</taxon>
        <taxon>Harpactorinae</taxon>
        <taxon>Harpactorini</taxon>
        <taxon>Rhynocoris</taxon>
    </lineage>
</organism>
<dbReference type="GO" id="GO:0005667">
    <property type="term" value="C:transcription regulator complex"/>
    <property type="evidence" value="ECO:0007669"/>
    <property type="project" value="TreeGrafter"/>
</dbReference>
<dbReference type="GO" id="GO:0090090">
    <property type="term" value="P:negative regulation of canonical Wnt signaling pathway"/>
    <property type="evidence" value="ECO:0007669"/>
    <property type="project" value="TreeGrafter"/>
</dbReference>
<feature type="domain" description="Groucho/TLE N-terminal Q-rich" evidence="5">
    <location>
        <begin position="13"/>
        <end position="124"/>
    </location>
</feature>
<accession>A0AAW1D917</accession>
<dbReference type="PANTHER" id="PTHR10814:SF21">
    <property type="entry name" value="PROTEIN GROUCHO"/>
    <property type="match status" value="1"/>
</dbReference>